<dbReference type="Proteomes" id="UP000316096">
    <property type="component" value="Unassembled WGS sequence"/>
</dbReference>
<evidence type="ECO:0000313" key="1">
    <source>
        <dbReference type="EMBL" id="TQL94770.1"/>
    </source>
</evidence>
<evidence type="ECO:0000313" key="2">
    <source>
        <dbReference type="Proteomes" id="UP000316096"/>
    </source>
</evidence>
<organism evidence="1 2">
    <name type="scientific">Actinoallomurus bryophytorum</name>
    <dbReference type="NCBI Taxonomy" id="1490222"/>
    <lineage>
        <taxon>Bacteria</taxon>
        <taxon>Bacillati</taxon>
        <taxon>Actinomycetota</taxon>
        <taxon>Actinomycetes</taxon>
        <taxon>Streptosporangiales</taxon>
        <taxon>Thermomonosporaceae</taxon>
        <taxon>Actinoallomurus</taxon>
    </lineage>
</organism>
<dbReference type="EMBL" id="VFOZ01000001">
    <property type="protein sequence ID" value="TQL94770.1"/>
    <property type="molecule type" value="Genomic_DNA"/>
</dbReference>
<gene>
    <name evidence="1" type="ORF">FB559_0252</name>
</gene>
<accession>A0A543CCP8</accession>
<protein>
    <submittedName>
        <fullName evidence="1">Uncharacterized protein</fullName>
    </submittedName>
</protein>
<dbReference type="RefSeq" id="WP_185791993.1">
    <property type="nucleotide sequence ID" value="NZ_VFOZ01000001.1"/>
</dbReference>
<reference evidence="1 2" key="1">
    <citation type="submission" date="2019-06" db="EMBL/GenBank/DDBJ databases">
        <title>Sequencing the genomes of 1000 actinobacteria strains.</title>
        <authorList>
            <person name="Klenk H.-P."/>
        </authorList>
    </citation>
    <scope>NUCLEOTIDE SEQUENCE [LARGE SCALE GENOMIC DNA]</scope>
    <source>
        <strain evidence="1 2">DSM 102200</strain>
    </source>
</reference>
<sequence length="85" mass="8720">MPRFTDEQITAISEAATLEGRDAASALLATVCPTPDILIEALAAAKAVRAGESVDLGDGEYLARDRGTAGGAVLGRTDVERDFGA</sequence>
<comment type="caution">
    <text evidence="1">The sequence shown here is derived from an EMBL/GenBank/DDBJ whole genome shotgun (WGS) entry which is preliminary data.</text>
</comment>
<dbReference type="AlphaFoldDB" id="A0A543CCP8"/>
<keyword evidence="2" id="KW-1185">Reference proteome</keyword>
<proteinExistence type="predicted"/>
<name>A0A543CCP8_9ACTN</name>